<reference evidence="1 2" key="1">
    <citation type="submission" date="2015-05" db="EMBL/GenBank/DDBJ databases">
        <title>Evolution of Trichinella species and genotypes.</title>
        <authorList>
            <person name="Korhonen P.K."/>
            <person name="Edoardo P."/>
            <person name="Giuseppe L.R."/>
            <person name="Gasser R.B."/>
        </authorList>
    </citation>
    <scope>NUCLEOTIDE SEQUENCE [LARGE SCALE GENOMIC DNA]</scope>
    <source>
        <strain evidence="1">ISS10</strain>
    </source>
</reference>
<comment type="caution">
    <text evidence="1">The sequence shown here is derived from an EMBL/GenBank/DDBJ whole genome shotgun (WGS) entry which is preliminary data.</text>
</comment>
<gene>
    <name evidence="1" type="ORF">T02_6891</name>
</gene>
<evidence type="ECO:0000313" key="2">
    <source>
        <dbReference type="Proteomes" id="UP000054721"/>
    </source>
</evidence>
<dbReference type="Proteomes" id="UP000054721">
    <property type="component" value="Unassembled WGS sequence"/>
</dbReference>
<protein>
    <submittedName>
        <fullName evidence="1">Uncharacterized protein</fullName>
    </submittedName>
</protein>
<dbReference type="AlphaFoldDB" id="A0A0V1LC09"/>
<dbReference type="OrthoDB" id="10441163at2759"/>
<accession>A0A0V1LC09</accession>
<keyword evidence="2" id="KW-1185">Reference proteome</keyword>
<organism evidence="1 2">
    <name type="scientific">Trichinella nativa</name>
    <dbReference type="NCBI Taxonomy" id="6335"/>
    <lineage>
        <taxon>Eukaryota</taxon>
        <taxon>Metazoa</taxon>
        <taxon>Ecdysozoa</taxon>
        <taxon>Nematoda</taxon>
        <taxon>Enoplea</taxon>
        <taxon>Dorylaimia</taxon>
        <taxon>Trichinellida</taxon>
        <taxon>Trichinellidae</taxon>
        <taxon>Trichinella</taxon>
    </lineage>
</organism>
<evidence type="ECO:0000313" key="1">
    <source>
        <dbReference type="EMBL" id="KRZ57049.1"/>
    </source>
</evidence>
<dbReference type="EMBL" id="JYDW01000082">
    <property type="protein sequence ID" value="KRZ57049.1"/>
    <property type="molecule type" value="Genomic_DNA"/>
</dbReference>
<name>A0A0V1LC09_9BILA</name>
<sequence length="305" mass="34550">MHCMCSSSKEKHCEMDRTFPCSKIFRSHFVVVGVIEKSKCVDANISRGLPVGPHLVRPDVHNRPATCSCTTTRVQTVHELFNCTVQLRAICSNPTRSKNSYPNVQFTASKIVPILFFKKQPPLLFNCRAGAAGALPVHSCCYSQLENAMFSYEPARPKLLPLNLHRNFLFWPFKFFLTLACTFRCHPDVQRWRDWLLNLARSELLRFRLTAELVRQSCQYWGNGAGSIARRMLRERRPLSVSAHAHWSTSKVLTTCACFPNTPPPPGLCLPHQCPVRGRPAAPVFPHTALCQIDHAAVMFETSHH</sequence>
<proteinExistence type="predicted"/>